<accession>A0A0E9QQE3</accession>
<evidence type="ECO:0000313" key="1">
    <source>
        <dbReference type="EMBL" id="JAH18455.1"/>
    </source>
</evidence>
<reference evidence="1" key="1">
    <citation type="submission" date="2014-11" db="EMBL/GenBank/DDBJ databases">
        <authorList>
            <person name="Amaro Gonzalez C."/>
        </authorList>
    </citation>
    <scope>NUCLEOTIDE SEQUENCE</scope>
</reference>
<organism evidence="1">
    <name type="scientific">Anguilla anguilla</name>
    <name type="common">European freshwater eel</name>
    <name type="synonym">Muraena anguilla</name>
    <dbReference type="NCBI Taxonomy" id="7936"/>
    <lineage>
        <taxon>Eukaryota</taxon>
        <taxon>Metazoa</taxon>
        <taxon>Chordata</taxon>
        <taxon>Craniata</taxon>
        <taxon>Vertebrata</taxon>
        <taxon>Euteleostomi</taxon>
        <taxon>Actinopterygii</taxon>
        <taxon>Neopterygii</taxon>
        <taxon>Teleostei</taxon>
        <taxon>Anguilliformes</taxon>
        <taxon>Anguillidae</taxon>
        <taxon>Anguilla</taxon>
    </lineage>
</organism>
<name>A0A0E9QQE3_ANGAN</name>
<reference evidence="1" key="2">
    <citation type="journal article" date="2015" name="Fish Shellfish Immunol.">
        <title>Early steps in the European eel (Anguilla anguilla)-Vibrio vulnificus interaction in the gills: Role of the RtxA13 toxin.</title>
        <authorList>
            <person name="Callol A."/>
            <person name="Pajuelo D."/>
            <person name="Ebbesson L."/>
            <person name="Teles M."/>
            <person name="MacKenzie S."/>
            <person name="Amaro C."/>
        </authorList>
    </citation>
    <scope>NUCLEOTIDE SEQUENCE</scope>
</reference>
<sequence length="17" mass="1923">MTVHIVSVCTKAYRMSP</sequence>
<dbReference type="AlphaFoldDB" id="A0A0E9QQE3"/>
<dbReference type="EMBL" id="GBXM01090122">
    <property type="protein sequence ID" value="JAH18455.1"/>
    <property type="molecule type" value="Transcribed_RNA"/>
</dbReference>
<proteinExistence type="predicted"/>
<protein>
    <submittedName>
        <fullName evidence="1">Uncharacterized protein</fullName>
    </submittedName>
</protein>